<dbReference type="PROSITE" id="PS01124">
    <property type="entry name" value="HTH_ARAC_FAMILY_2"/>
    <property type="match status" value="1"/>
</dbReference>
<dbReference type="InterPro" id="IPR011051">
    <property type="entry name" value="RmlC_Cupin_sf"/>
</dbReference>
<dbReference type="Gene3D" id="2.60.120.10">
    <property type="entry name" value="Jelly Rolls"/>
    <property type="match status" value="1"/>
</dbReference>
<dbReference type="PANTHER" id="PTHR11019">
    <property type="entry name" value="HTH-TYPE TRANSCRIPTIONAL REGULATOR NIMR"/>
    <property type="match status" value="1"/>
</dbReference>
<keyword evidence="5" id="KW-1185">Reference proteome</keyword>
<organism evidence="4 5">
    <name type="scientific">Brevibacterium siliguriense</name>
    <dbReference type="NCBI Taxonomy" id="1136497"/>
    <lineage>
        <taxon>Bacteria</taxon>
        <taxon>Bacillati</taxon>
        <taxon>Actinomycetota</taxon>
        <taxon>Actinomycetes</taxon>
        <taxon>Micrococcales</taxon>
        <taxon>Brevibacteriaceae</taxon>
        <taxon>Brevibacterium</taxon>
    </lineage>
</organism>
<gene>
    <name evidence="4" type="ORF">SAMN04489752_3501</name>
</gene>
<sequence length="250" mass="27656">MTVFSHTSLSPELVHLLGHDELTPAHTHDLGHLVYPATGVLSLVTREGSWIAPSNRVVWVPAEFEHQHRAHGAADMRVVFLPKHMAASLVDRPAVLATTPLAREAMLGLTGTRHRTKESADRLRLVIIDELTVTGEQPLHLPEPVDPRLLTVTKLVEEDLANPVSLAELGRRVGAGERTLTRLFQQETGMTFRQWRAELRIHRALLLLTDGWSVYDTAAECGWANPSSFITVFTALVGTSPGQYRQSLHG</sequence>
<dbReference type="PANTHER" id="PTHR11019:SF199">
    <property type="entry name" value="HTH-TYPE TRANSCRIPTIONAL REGULATOR NIMR"/>
    <property type="match status" value="1"/>
</dbReference>
<evidence type="ECO:0000256" key="1">
    <source>
        <dbReference type="ARBA" id="ARBA00023015"/>
    </source>
</evidence>
<keyword evidence="2" id="KW-0804">Transcription</keyword>
<evidence type="ECO:0000313" key="4">
    <source>
        <dbReference type="EMBL" id="SDT14873.1"/>
    </source>
</evidence>
<dbReference type="Proteomes" id="UP000199597">
    <property type="component" value="Chromosome I"/>
</dbReference>
<keyword evidence="1" id="KW-0805">Transcription regulation</keyword>
<dbReference type="Gene3D" id="1.10.10.60">
    <property type="entry name" value="Homeodomain-like"/>
    <property type="match status" value="2"/>
</dbReference>
<feature type="domain" description="HTH araC/xylS-type" evidence="3">
    <location>
        <begin position="150"/>
        <end position="247"/>
    </location>
</feature>
<dbReference type="SUPFAM" id="SSF51182">
    <property type="entry name" value="RmlC-like cupins"/>
    <property type="match status" value="1"/>
</dbReference>
<evidence type="ECO:0000259" key="3">
    <source>
        <dbReference type="PROSITE" id="PS01124"/>
    </source>
</evidence>
<dbReference type="GO" id="GO:0003700">
    <property type="term" value="F:DNA-binding transcription factor activity"/>
    <property type="evidence" value="ECO:0007669"/>
    <property type="project" value="InterPro"/>
</dbReference>
<dbReference type="RefSeq" id="WP_092016719.1">
    <property type="nucleotide sequence ID" value="NZ_LT629766.1"/>
</dbReference>
<dbReference type="InterPro" id="IPR009057">
    <property type="entry name" value="Homeodomain-like_sf"/>
</dbReference>
<dbReference type="OrthoDB" id="2039152at2"/>
<dbReference type="SMART" id="SM00342">
    <property type="entry name" value="HTH_ARAC"/>
    <property type="match status" value="1"/>
</dbReference>
<dbReference type="CDD" id="cd06124">
    <property type="entry name" value="cupin_NimR-like_N"/>
    <property type="match status" value="1"/>
</dbReference>
<protein>
    <submittedName>
        <fullName evidence="4">Helix-turn-helix domain-containing protein</fullName>
    </submittedName>
</protein>
<dbReference type="InterPro" id="IPR018060">
    <property type="entry name" value="HTH_AraC"/>
</dbReference>
<dbReference type="Pfam" id="PF12833">
    <property type="entry name" value="HTH_18"/>
    <property type="match status" value="1"/>
</dbReference>
<name>A0A1H1Y0A4_9MICO</name>
<accession>A0A1H1Y0A4</accession>
<dbReference type="InterPro" id="IPR014710">
    <property type="entry name" value="RmlC-like_jellyroll"/>
</dbReference>
<reference evidence="5" key="1">
    <citation type="submission" date="2016-10" db="EMBL/GenBank/DDBJ databases">
        <authorList>
            <person name="Varghese N."/>
            <person name="Submissions S."/>
        </authorList>
    </citation>
    <scope>NUCLEOTIDE SEQUENCE [LARGE SCALE GENOMIC DNA]</scope>
    <source>
        <strain evidence="5">DSM 23676</strain>
    </source>
</reference>
<dbReference type="EMBL" id="LT629766">
    <property type="protein sequence ID" value="SDT14873.1"/>
    <property type="molecule type" value="Genomic_DNA"/>
</dbReference>
<evidence type="ECO:0000313" key="5">
    <source>
        <dbReference type="Proteomes" id="UP000199597"/>
    </source>
</evidence>
<dbReference type="GO" id="GO:0043565">
    <property type="term" value="F:sequence-specific DNA binding"/>
    <property type="evidence" value="ECO:0007669"/>
    <property type="project" value="InterPro"/>
</dbReference>
<proteinExistence type="predicted"/>
<evidence type="ECO:0000256" key="2">
    <source>
        <dbReference type="ARBA" id="ARBA00023163"/>
    </source>
</evidence>
<dbReference type="AlphaFoldDB" id="A0A1H1Y0A4"/>
<dbReference type="STRING" id="1136497.SAMN04489752_3501"/>
<dbReference type="SUPFAM" id="SSF46689">
    <property type="entry name" value="Homeodomain-like"/>
    <property type="match status" value="2"/>
</dbReference>